<evidence type="ECO:0000313" key="3">
    <source>
        <dbReference type="Proteomes" id="UP001143981"/>
    </source>
</evidence>
<sequence>MALSKQLEALGSTLKSQIMSDLNSWEDRRRGETPVARGKKFTNKRARPQPLPEISHETLVEIRRVRHALYTENGEVAREVINWAIGVLAVFVSVADMKGNCRLSDLIGLPGAKTLFQLLVLAAESCFARVGMEEAETALVAAILSTTKDPRAVEWILTQYGATHTAGFPRCLHMYAVSRLAQGSAASGAEKAGLSKAIESLAATHPEENARALTSILDTYREAITGSDSSALAAVADDDPRRFILFYMLQSQQSVLLGNGTRDPKQGTASSGQKQGVAASEP</sequence>
<feature type="compositionally biased region" description="Basic residues" evidence="1">
    <location>
        <begin position="37"/>
        <end position="47"/>
    </location>
</feature>
<accession>A0A9W7YA56</accession>
<keyword evidence="3" id="KW-1185">Reference proteome</keyword>
<dbReference type="AlphaFoldDB" id="A0A9W7YA56"/>
<dbReference type="EMBL" id="JANBOI010001223">
    <property type="protein sequence ID" value="KAJ1727104.1"/>
    <property type="molecule type" value="Genomic_DNA"/>
</dbReference>
<reference evidence="2" key="1">
    <citation type="submission" date="2022-07" db="EMBL/GenBank/DDBJ databases">
        <title>Phylogenomic reconstructions and comparative analyses of Kickxellomycotina fungi.</title>
        <authorList>
            <person name="Reynolds N.K."/>
            <person name="Stajich J.E."/>
            <person name="Barry K."/>
            <person name="Grigoriev I.V."/>
            <person name="Crous P."/>
            <person name="Smith M.E."/>
        </authorList>
    </citation>
    <scope>NUCLEOTIDE SEQUENCE</scope>
    <source>
        <strain evidence="2">BCRC 34381</strain>
    </source>
</reference>
<feature type="region of interest" description="Disordered" evidence="1">
    <location>
        <begin position="29"/>
        <end position="48"/>
    </location>
</feature>
<comment type="caution">
    <text evidence="2">The sequence shown here is derived from an EMBL/GenBank/DDBJ whole genome shotgun (WGS) entry which is preliminary data.</text>
</comment>
<evidence type="ECO:0000313" key="2">
    <source>
        <dbReference type="EMBL" id="KAJ1727104.1"/>
    </source>
</evidence>
<proteinExistence type="predicted"/>
<feature type="non-terminal residue" evidence="2">
    <location>
        <position position="282"/>
    </location>
</feature>
<organism evidence="2 3">
    <name type="scientific">Coemansia biformis</name>
    <dbReference type="NCBI Taxonomy" id="1286918"/>
    <lineage>
        <taxon>Eukaryota</taxon>
        <taxon>Fungi</taxon>
        <taxon>Fungi incertae sedis</taxon>
        <taxon>Zoopagomycota</taxon>
        <taxon>Kickxellomycotina</taxon>
        <taxon>Kickxellomycetes</taxon>
        <taxon>Kickxellales</taxon>
        <taxon>Kickxellaceae</taxon>
        <taxon>Coemansia</taxon>
    </lineage>
</organism>
<gene>
    <name evidence="2" type="ORF">LPJ61_004761</name>
</gene>
<evidence type="ECO:0000256" key="1">
    <source>
        <dbReference type="SAM" id="MobiDB-lite"/>
    </source>
</evidence>
<dbReference type="Proteomes" id="UP001143981">
    <property type="component" value="Unassembled WGS sequence"/>
</dbReference>
<feature type="region of interest" description="Disordered" evidence="1">
    <location>
        <begin position="257"/>
        <end position="282"/>
    </location>
</feature>
<protein>
    <submittedName>
        <fullName evidence="2">Uncharacterized protein</fullName>
    </submittedName>
</protein>
<name>A0A9W7YA56_9FUNG</name>
<dbReference type="OrthoDB" id="5550659at2759"/>